<dbReference type="AlphaFoldDB" id="A0A484K4N6"/>
<evidence type="ECO:0000313" key="3">
    <source>
        <dbReference type="Proteomes" id="UP000595140"/>
    </source>
</evidence>
<sequence length="66" mass="7344">MACLSPGPVELVYEQEQVMDDVFEQQPSAMHPKKAHTSHGGRNDVKRSQSISRESGVLWTNVCGFL</sequence>
<evidence type="ECO:0000256" key="1">
    <source>
        <dbReference type="SAM" id="MobiDB-lite"/>
    </source>
</evidence>
<accession>A0A484K4N6</accession>
<feature type="region of interest" description="Disordered" evidence="1">
    <location>
        <begin position="26"/>
        <end position="50"/>
    </location>
</feature>
<reference evidence="2 3" key="1">
    <citation type="submission" date="2018-04" db="EMBL/GenBank/DDBJ databases">
        <authorList>
            <person name="Vogel A."/>
        </authorList>
    </citation>
    <scope>NUCLEOTIDE SEQUENCE [LARGE SCALE GENOMIC DNA]</scope>
</reference>
<proteinExistence type="predicted"/>
<keyword evidence="3" id="KW-1185">Reference proteome</keyword>
<organism evidence="2 3">
    <name type="scientific">Cuscuta campestris</name>
    <dbReference type="NCBI Taxonomy" id="132261"/>
    <lineage>
        <taxon>Eukaryota</taxon>
        <taxon>Viridiplantae</taxon>
        <taxon>Streptophyta</taxon>
        <taxon>Embryophyta</taxon>
        <taxon>Tracheophyta</taxon>
        <taxon>Spermatophyta</taxon>
        <taxon>Magnoliopsida</taxon>
        <taxon>eudicotyledons</taxon>
        <taxon>Gunneridae</taxon>
        <taxon>Pentapetalae</taxon>
        <taxon>asterids</taxon>
        <taxon>lamiids</taxon>
        <taxon>Solanales</taxon>
        <taxon>Convolvulaceae</taxon>
        <taxon>Cuscuteae</taxon>
        <taxon>Cuscuta</taxon>
        <taxon>Cuscuta subgen. Grammica</taxon>
        <taxon>Cuscuta sect. Cleistogrammica</taxon>
    </lineage>
</organism>
<evidence type="ECO:0000313" key="2">
    <source>
        <dbReference type="EMBL" id="VFQ60851.1"/>
    </source>
</evidence>
<protein>
    <submittedName>
        <fullName evidence="2">Uncharacterized protein</fullName>
    </submittedName>
</protein>
<dbReference type="Proteomes" id="UP000595140">
    <property type="component" value="Unassembled WGS sequence"/>
</dbReference>
<name>A0A484K4N6_9ASTE</name>
<gene>
    <name evidence="2" type="ORF">CCAM_LOCUS2627</name>
</gene>
<dbReference type="EMBL" id="OOIL02000126">
    <property type="protein sequence ID" value="VFQ60851.1"/>
    <property type="molecule type" value="Genomic_DNA"/>
</dbReference>